<name>A0A369IXL9_HYPMA</name>
<comment type="caution">
    <text evidence="2">The sequence shown here is derived from an EMBL/GenBank/DDBJ whole genome shotgun (WGS) entry which is preliminary data.</text>
</comment>
<dbReference type="AlphaFoldDB" id="A0A369IXL9"/>
<evidence type="ECO:0000256" key="1">
    <source>
        <dbReference type="SAM" id="MobiDB-lite"/>
    </source>
</evidence>
<evidence type="ECO:0000313" key="2">
    <source>
        <dbReference type="EMBL" id="RDB14529.1"/>
    </source>
</evidence>
<reference evidence="2" key="1">
    <citation type="submission" date="2018-04" db="EMBL/GenBank/DDBJ databases">
        <title>Whole genome sequencing of Hypsizygus marmoreus.</title>
        <authorList>
            <person name="Choi I.-G."/>
            <person name="Min B."/>
            <person name="Kim J.-G."/>
            <person name="Kim S."/>
            <person name="Oh Y.-L."/>
            <person name="Kong W.-S."/>
            <person name="Park H."/>
            <person name="Jeong J."/>
            <person name="Song E.-S."/>
        </authorList>
    </citation>
    <scope>NUCLEOTIDE SEQUENCE [LARGE SCALE GENOMIC DNA]</scope>
    <source>
        <strain evidence="2">51987-8</strain>
    </source>
</reference>
<protein>
    <submittedName>
        <fullName evidence="2">Uncharacterized protein</fullName>
    </submittedName>
</protein>
<dbReference type="EMBL" id="LUEZ02000098">
    <property type="protein sequence ID" value="RDB14529.1"/>
    <property type="molecule type" value="Genomic_DNA"/>
</dbReference>
<dbReference type="InParanoid" id="A0A369IXL9"/>
<organism evidence="2 3">
    <name type="scientific">Hypsizygus marmoreus</name>
    <name type="common">White beech mushroom</name>
    <name type="synonym">Agaricus marmoreus</name>
    <dbReference type="NCBI Taxonomy" id="39966"/>
    <lineage>
        <taxon>Eukaryota</taxon>
        <taxon>Fungi</taxon>
        <taxon>Dikarya</taxon>
        <taxon>Basidiomycota</taxon>
        <taxon>Agaricomycotina</taxon>
        <taxon>Agaricomycetes</taxon>
        <taxon>Agaricomycetidae</taxon>
        <taxon>Agaricales</taxon>
        <taxon>Tricholomatineae</taxon>
        <taxon>Lyophyllaceae</taxon>
        <taxon>Hypsizygus</taxon>
    </lineage>
</organism>
<gene>
    <name evidence="2" type="ORF">Hypma_016601</name>
</gene>
<proteinExistence type="predicted"/>
<keyword evidence="3" id="KW-1185">Reference proteome</keyword>
<evidence type="ECO:0000313" key="3">
    <source>
        <dbReference type="Proteomes" id="UP000076154"/>
    </source>
</evidence>
<dbReference type="Proteomes" id="UP000076154">
    <property type="component" value="Unassembled WGS sequence"/>
</dbReference>
<feature type="region of interest" description="Disordered" evidence="1">
    <location>
        <begin position="118"/>
        <end position="140"/>
    </location>
</feature>
<sequence length="140" mass="15256">MLSFCYVAVTMPDVLIRSECVSAATKVRWGTCYGIFFRHTILRALPAVELPRCRDSTVSNLLALSIGSLRLGQEKYIPTEDTGENPCRTCLPFAFELDRGDVPAPDDVGCVDVGGDLGKATHQSPVDAQAREEGDEYSTL</sequence>
<accession>A0A369IXL9</accession>